<accession>A0AAE0XV34</accession>
<reference evidence="1" key="1">
    <citation type="journal article" date="2023" name="G3 (Bethesda)">
        <title>A reference genome for the long-term kleptoplast-retaining sea slug Elysia crispata morphotype clarki.</title>
        <authorList>
            <person name="Eastman K.E."/>
            <person name="Pendleton A.L."/>
            <person name="Shaikh M.A."/>
            <person name="Suttiyut T."/>
            <person name="Ogas R."/>
            <person name="Tomko P."/>
            <person name="Gavelis G."/>
            <person name="Widhalm J.R."/>
            <person name="Wisecaver J.H."/>
        </authorList>
    </citation>
    <scope>NUCLEOTIDE SEQUENCE</scope>
    <source>
        <strain evidence="1">ECLA1</strain>
    </source>
</reference>
<organism evidence="1 2">
    <name type="scientific">Elysia crispata</name>
    <name type="common">lettuce slug</name>
    <dbReference type="NCBI Taxonomy" id="231223"/>
    <lineage>
        <taxon>Eukaryota</taxon>
        <taxon>Metazoa</taxon>
        <taxon>Spiralia</taxon>
        <taxon>Lophotrochozoa</taxon>
        <taxon>Mollusca</taxon>
        <taxon>Gastropoda</taxon>
        <taxon>Heterobranchia</taxon>
        <taxon>Euthyneura</taxon>
        <taxon>Panpulmonata</taxon>
        <taxon>Sacoglossa</taxon>
        <taxon>Placobranchoidea</taxon>
        <taxon>Plakobranchidae</taxon>
        <taxon>Elysia</taxon>
    </lineage>
</organism>
<sequence length="117" mass="12874">MQPCEVDKSTGLAKKSVGVYVARSPVDIPDLSSLEEISPQRELPVPWVSTPRLVSYTYGWPINPLPIKENVFNRLERLAFTQRKLYAWPARCCSFETVHDPLSASGNSAAGGGRGGR</sequence>
<dbReference type="Proteomes" id="UP001283361">
    <property type="component" value="Unassembled WGS sequence"/>
</dbReference>
<keyword evidence="2" id="KW-1185">Reference proteome</keyword>
<dbReference type="EMBL" id="JAWDGP010007472">
    <property type="protein sequence ID" value="KAK3716589.1"/>
    <property type="molecule type" value="Genomic_DNA"/>
</dbReference>
<gene>
    <name evidence="1" type="ORF">RRG08_039384</name>
</gene>
<evidence type="ECO:0000313" key="1">
    <source>
        <dbReference type="EMBL" id="KAK3716589.1"/>
    </source>
</evidence>
<comment type="caution">
    <text evidence="1">The sequence shown here is derived from an EMBL/GenBank/DDBJ whole genome shotgun (WGS) entry which is preliminary data.</text>
</comment>
<proteinExistence type="predicted"/>
<dbReference type="AlphaFoldDB" id="A0AAE0XV34"/>
<protein>
    <submittedName>
        <fullName evidence="1">Uncharacterized protein</fullName>
    </submittedName>
</protein>
<evidence type="ECO:0000313" key="2">
    <source>
        <dbReference type="Proteomes" id="UP001283361"/>
    </source>
</evidence>
<name>A0AAE0XV34_9GAST</name>